<dbReference type="GO" id="GO:0005525">
    <property type="term" value="F:GTP binding"/>
    <property type="evidence" value="ECO:0007669"/>
    <property type="project" value="UniProtKB-KW"/>
</dbReference>
<feature type="region of interest" description="Disordered" evidence="6">
    <location>
        <begin position="199"/>
        <end position="227"/>
    </location>
</feature>
<dbReference type="GO" id="GO:0060170">
    <property type="term" value="C:ciliary membrane"/>
    <property type="evidence" value="ECO:0007669"/>
    <property type="project" value="TreeGrafter"/>
</dbReference>
<comment type="similarity">
    <text evidence="1">Belongs to the small GTPase superfamily. Arf family.</text>
</comment>
<dbReference type="AlphaFoldDB" id="A0A8C9APE6"/>
<dbReference type="InterPro" id="IPR027417">
    <property type="entry name" value="P-loop_NTPase"/>
</dbReference>
<protein>
    <recommendedName>
        <fullName evidence="9">ADP-ribosylation factor-like protein 13A</fullName>
    </recommendedName>
</protein>
<dbReference type="GeneTree" id="ENSGT00940000161284"/>
<dbReference type="SMART" id="SM00177">
    <property type="entry name" value="ARF"/>
    <property type="match status" value="1"/>
</dbReference>
<name>A0A8C9APE6_PROSS</name>
<dbReference type="FunFam" id="3.40.50.300:FF:000415">
    <property type="entry name" value="ADP-ribosylation factor-like GTPase 13B"/>
    <property type="match status" value="1"/>
</dbReference>
<reference evidence="7" key="2">
    <citation type="submission" date="2025-09" db="UniProtKB">
        <authorList>
            <consortium name="Ensembl"/>
        </authorList>
    </citation>
    <scope>IDENTIFICATION</scope>
</reference>
<evidence type="ECO:0000256" key="5">
    <source>
        <dbReference type="PIRSR" id="PIRSR606689-2"/>
    </source>
</evidence>
<evidence type="ECO:0008006" key="9">
    <source>
        <dbReference type="Google" id="ProtNLM"/>
    </source>
</evidence>
<proteinExistence type="inferred from homology"/>
<dbReference type="Pfam" id="PF00025">
    <property type="entry name" value="Arf"/>
    <property type="match status" value="1"/>
</dbReference>
<evidence type="ECO:0000256" key="6">
    <source>
        <dbReference type="SAM" id="MobiDB-lite"/>
    </source>
</evidence>
<dbReference type="GO" id="GO:0031514">
    <property type="term" value="C:motile cilium"/>
    <property type="evidence" value="ECO:0007669"/>
    <property type="project" value="TreeGrafter"/>
</dbReference>
<keyword evidence="8" id="KW-1185">Reference proteome</keyword>
<dbReference type="GO" id="GO:1905515">
    <property type="term" value="P:non-motile cilium assembly"/>
    <property type="evidence" value="ECO:0007669"/>
    <property type="project" value="TreeGrafter"/>
</dbReference>
<dbReference type="InterPro" id="IPR006689">
    <property type="entry name" value="Small_GTPase_ARF/SAR"/>
</dbReference>
<dbReference type="GO" id="GO:0097730">
    <property type="term" value="C:non-motile cilium"/>
    <property type="evidence" value="ECO:0007669"/>
    <property type="project" value="TreeGrafter"/>
</dbReference>
<dbReference type="SUPFAM" id="SSF52540">
    <property type="entry name" value="P-loop containing nucleoside triphosphate hydrolases"/>
    <property type="match status" value="1"/>
</dbReference>
<feature type="binding site" evidence="4">
    <location>
        <begin position="28"/>
        <end position="35"/>
    </location>
    <ligand>
        <name>GTP</name>
        <dbReference type="ChEBI" id="CHEBI:37565"/>
    </ligand>
</feature>
<dbReference type="PANTHER" id="PTHR46090:SF1">
    <property type="entry name" value="ADP-RIBOSYLATION FACTOR-LIKE PROTEIN 13A"/>
    <property type="match status" value="1"/>
</dbReference>
<sequence length="373" mass="43142">MIRLLTSCWSRLRTTEEARRNVTILLIGLDNSGKTVLLEEFQRLLPSRIDNCMQLGLTTLLLDEYEVSIYDLNGDRKGREMWPNYYARAHGLIFVLDSSDIERMQEAKIILTRLLADKRVAGKPILLLANKQDKKNALQPCDIIEYLLLERVVNQYDALCRVEPCSAMQNLTRRNHQPIIKGLRWLLAVIRDEHEELCTRQPPPTSSIPNLQASQPPGIPTSRHSPRCEERCSSDSLKSVCFYYYCVLSIFPSFSTRMRIPNEKRQHLGQHLMEARPLKSILKVNDLRFRPKKNMSVTFAIDEPMKAGECSGKNRAKKTTELRYNQHKDLQTAALYNDNNLFKESRAKKRMDTWDTKKTIVENTCEDFFSSCG</sequence>
<evidence type="ECO:0000313" key="8">
    <source>
        <dbReference type="Proteomes" id="UP000694414"/>
    </source>
</evidence>
<feature type="binding site" evidence="4">
    <location>
        <begin position="130"/>
        <end position="133"/>
    </location>
    <ligand>
        <name>GTP</name>
        <dbReference type="ChEBI" id="CHEBI:37565"/>
    </ligand>
</feature>
<accession>A0A8C9APE6</accession>
<dbReference type="SMART" id="SM00178">
    <property type="entry name" value="SAR"/>
    <property type="match status" value="1"/>
</dbReference>
<dbReference type="Ensembl" id="ENSPSMT00000034967.1">
    <property type="protein sequence ID" value="ENSPSMP00000030313.1"/>
    <property type="gene ID" value="ENSPSMG00000021037.1"/>
</dbReference>
<feature type="binding site" evidence="5">
    <location>
        <position position="35"/>
    </location>
    <ligand>
        <name>Mg(2+)</name>
        <dbReference type="ChEBI" id="CHEBI:18420"/>
    </ligand>
</feature>
<dbReference type="CDD" id="cd04161">
    <property type="entry name" value="Arl2l1_Arl13_like"/>
    <property type="match status" value="1"/>
</dbReference>
<evidence type="ECO:0000313" key="7">
    <source>
        <dbReference type="Ensembl" id="ENSPSMP00000030313.1"/>
    </source>
</evidence>
<reference evidence="7" key="1">
    <citation type="submission" date="2025-08" db="UniProtKB">
        <authorList>
            <consortium name="Ensembl"/>
        </authorList>
    </citation>
    <scope>IDENTIFICATION</scope>
</reference>
<dbReference type="InterPro" id="IPR005225">
    <property type="entry name" value="Small_GTP-bd"/>
</dbReference>
<keyword evidence="3 4" id="KW-0342">GTP-binding</keyword>
<evidence type="ECO:0000256" key="3">
    <source>
        <dbReference type="ARBA" id="ARBA00023134"/>
    </source>
</evidence>
<keyword evidence="2 4" id="KW-0547">Nucleotide-binding</keyword>
<organism evidence="7 8">
    <name type="scientific">Prolemur simus</name>
    <name type="common">Greater bamboo lemur</name>
    <name type="synonym">Hapalemur simus</name>
    <dbReference type="NCBI Taxonomy" id="1328070"/>
    <lineage>
        <taxon>Eukaryota</taxon>
        <taxon>Metazoa</taxon>
        <taxon>Chordata</taxon>
        <taxon>Craniata</taxon>
        <taxon>Vertebrata</taxon>
        <taxon>Euteleostomi</taxon>
        <taxon>Mammalia</taxon>
        <taxon>Eutheria</taxon>
        <taxon>Euarchontoglires</taxon>
        <taxon>Primates</taxon>
        <taxon>Strepsirrhini</taxon>
        <taxon>Lemuriformes</taxon>
        <taxon>Lemuridae</taxon>
        <taxon>Prolemur</taxon>
    </lineage>
</organism>
<evidence type="ECO:0000256" key="1">
    <source>
        <dbReference type="ARBA" id="ARBA00010290"/>
    </source>
</evidence>
<keyword evidence="5" id="KW-0460">Magnesium</keyword>
<dbReference type="PROSITE" id="PS51417">
    <property type="entry name" value="ARF"/>
    <property type="match status" value="1"/>
</dbReference>
<dbReference type="Proteomes" id="UP000694414">
    <property type="component" value="Unplaced"/>
</dbReference>
<dbReference type="InterPro" id="IPR051995">
    <property type="entry name" value="Ciliary_GTPase"/>
</dbReference>
<feature type="binding site" evidence="4">
    <location>
        <position position="74"/>
    </location>
    <ligand>
        <name>GTP</name>
        <dbReference type="ChEBI" id="CHEBI:37565"/>
    </ligand>
</feature>
<dbReference type="PRINTS" id="PR00328">
    <property type="entry name" value="SAR1GTPBP"/>
</dbReference>
<evidence type="ECO:0000256" key="2">
    <source>
        <dbReference type="ARBA" id="ARBA00022741"/>
    </source>
</evidence>
<dbReference type="NCBIfam" id="TIGR00231">
    <property type="entry name" value="small_GTP"/>
    <property type="match status" value="1"/>
</dbReference>
<dbReference type="PANTHER" id="PTHR46090">
    <property type="entry name" value="ADP-RIBOSYLATION FACTOR-LIKE PROTEIN 13B"/>
    <property type="match status" value="1"/>
</dbReference>
<dbReference type="GO" id="GO:0046872">
    <property type="term" value="F:metal ion binding"/>
    <property type="evidence" value="ECO:0007669"/>
    <property type="project" value="UniProtKB-KW"/>
</dbReference>
<dbReference type="GO" id="GO:0097500">
    <property type="term" value="P:receptor localization to non-motile cilium"/>
    <property type="evidence" value="ECO:0007669"/>
    <property type="project" value="TreeGrafter"/>
</dbReference>
<dbReference type="GO" id="GO:0003924">
    <property type="term" value="F:GTPase activity"/>
    <property type="evidence" value="ECO:0007669"/>
    <property type="project" value="InterPro"/>
</dbReference>
<dbReference type="Gene3D" id="3.40.50.300">
    <property type="entry name" value="P-loop containing nucleotide triphosphate hydrolases"/>
    <property type="match status" value="1"/>
</dbReference>
<evidence type="ECO:0000256" key="4">
    <source>
        <dbReference type="PIRSR" id="PIRSR606689-1"/>
    </source>
</evidence>
<keyword evidence="5" id="KW-0479">Metal-binding</keyword>